<evidence type="ECO:0000313" key="2">
    <source>
        <dbReference type="Proteomes" id="UP001221558"/>
    </source>
</evidence>
<keyword evidence="2" id="KW-1185">Reference proteome</keyword>
<reference evidence="1 2" key="1">
    <citation type="submission" date="2023-02" db="EMBL/GenBank/DDBJ databases">
        <title>Genome sequence of Sphingobacterium sp. KACC 22765.</title>
        <authorList>
            <person name="Kim S."/>
            <person name="Heo J."/>
            <person name="Kwon S.-W."/>
        </authorList>
    </citation>
    <scope>NUCLEOTIDE SEQUENCE [LARGE SCALE GENOMIC DNA]</scope>
    <source>
        <strain evidence="1 2">KACC 22765</strain>
    </source>
</reference>
<organism evidence="1 2">
    <name type="scientific">Sphingobacterium oryzagri</name>
    <dbReference type="NCBI Taxonomy" id="3025669"/>
    <lineage>
        <taxon>Bacteria</taxon>
        <taxon>Pseudomonadati</taxon>
        <taxon>Bacteroidota</taxon>
        <taxon>Sphingobacteriia</taxon>
        <taxon>Sphingobacteriales</taxon>
        <taxon>Sphingobacteriaceae</taxon>
        <taxon>Sphingobacterium</taxon>
    </lineage>
</organism>
<dbReference type="RefSeq" id="WP_274267433.1">
    <property type="nucleotide sequence ID" value="NZ_CP117880.1"/>
</dbReference>
<name>A0ABY7WGP5_9SPHI</name>
<dbReference type="EMBL" id="CP117880">
    <property type="protein sequence ID" value="WDF68702.1"/>
    <property type="molecule type" value="Genomic_DNA"/>
</dbReference>
<gene>
    <name evidence="1" type="ORF">PQ465_20700</name>
</gene>
<dbReference type="Proteomes" id="UP001221558">
    <property type="component" value="Chromosome"/>
</dbReference>
<accession>A0ABY7WGP5</accession>
<evidence type="ECO:0000313" key="1">
    <source>
        <dbReference type="EMBL" id="WDF68702.1"/>
    </source>
</evidence>
<protein>
    <recommendedName>
        <fullName evidence="3">HNH endonuclease</fullName>
    </recommendedName>
</protein>
<evidence type="ECO:0008006" key="3">
    <source>
        <dbReference type="Google" id="ProtNLM"/>
    </source>
</evidence>
<proteinExistence type="predicted"/>
<sequence>MIAISINRLAFRRALKNYKKHMPSLIKLRIAKEITATPADCKVRQFLKILENNLDDILFGKPQRLFVLSNRLNPFLKQIDGAGVEQDTDFSKSMRRVLNYDWFTDKTVKRYSAYHMCEDLEINVCIYCNRSYTHTIKTNNGRKISRPTLDHYFSKGIHPLLSVSFYNLIPSCSICNSGIKNTADFQLINHYHPYLDDYIDKFRFSYKYDRQASLGLKILVKSADVKSLITLGELETEELYSTHSVELKEMLDMRYKFSDNYLTILEKSLLKGTTVSKEELYRIAFGTEPIQANFGKRPFSKFKYDILKQLKIIP</sequence>